<dbReference type="AlphaFoldDB" id="A0A0K0LC65"/>
<sequence>DLLIKLLIYANVAFSPLSLKIEVMLLYKNQDVPNYVWISQIT</sequence>
<proteinExistence type="evidence at transcript level"/>
<feature type="non-terminal residue" evidence="1">
    <location>
        <position position="1"/>
    </location>
</feature>
<reference evidence="1" key="1">
    <citation type="journal article" date="2015" name="J. Proteomics">
        <title>Unique diversity of the venom peptides from the scorpion Androctonus bicolor revealed by transcriptomic and proteomic analysis.</title>
        <authorList>
            <person name="Zhang L."/>
            <person name="Shi W."/>
            <person name="Zeng X.C."/>
            <person name="Ge F."/>
            <person name="Yang M."/>
            <person name="Nie Y."/>
            <person name="Bao A."/>
            <person name="Wu S."/>
            <person name="E G."/>
        </authorList>
    </citation>
    <scope>NUCLEOTIDE SEQUENCE</scope>
</reference>
<protein>
    <submittedName>
        <fullName evidence="1">Cellular protein AbCp-41</fullName>
    </submittedName>
</protein>
<accession>A0A0K0LC65</accession>
<evidence type="ECO:0000313" key="1">
    <source>
        <dbReference type="EMBL" id="AIX87764.1"/>
    </source>
</evidence>
<name>A0A0K0LC65_9SCOR</name>
<organism evidence="1">
    <name type="scientific">Androctonus bicolor</name>
    <dbReference type="NCBI Taxonomy" id="748906"/>
    <lineage>
        <taxon>Eukaryota</taxon>
        <taxon>Metazoa</taxon>
        <taxon>Ecdysozoa</taxon>
        <taxon>Arthropoda</taxon>
        <taxon>Chelicerata</taxon>
        <taxon>Arachnida</taxon>
        <taxon>Scorpiones</taxon>
        <taxon>Buthida</taxon>
        <taxon>Buthoidea</taxon>
        <taxon>Buthidae</taxon>
        <taxon>Androctonus</taxon>
    </lineage>
</organism>
<dbReference type="EMBL" id="KJ787570">
    <property type="protein sequence ID" value="AIX87764.1"/>
    <property type="molecule type" value="mRNA"/>
</dbReference>